<organism evidence="6 7">
    <name type="scientific">Holothuria leucospilota</name>
    <name type="common">Black long sea cucumber</name>
    <name type="synonym">Mertensiothuria leucospilota</name>
    <dbReference type="NCBI Taxonomy" id="206669"/>
    <lineage>
        <taxon>Eukaryota</taxon>
        <taxon>Metazoa</taxon>
        <taxon>Echinodermata</taxon>
        <taxon>Eleutherozoa</taxon>
        <taxon>Echinozoa</taxon>
        <taxon>Holothuroidea</taxon>
        <taxon>Aspidochirotacea</taxon>
        <taxon>Aspidochirotida</taxon>
        <taxon>Holothuriidae</taxon>
        <taxon>Holothuria</taxon>
    </lineage>
</organism>
<dbReference type="Pfam" id="PF01167">
    <property type="entry name" value="Tub"/>
    <property type="match status" value="1"/>
</dbReference>
<name>A0A9Q1BRK1_HOLLE</name>
<accession>A0A9Q1BRK1</accession>
<evidence type="ECO:0000256" key="4">
    <source>
        <dbReference type="SAM" id="MobiDB-lite"/>
    </source>
</evidence>
<comment type="similarity">
    <text evidence="2">Belongs to the TUB family.</text>
</comment>
<evidence type="ECO:0000256" key="3">
    <source>
        <dbReference type="ARBA" id="ARBA00022490"/>
    </source>
</evidence>
<dbReference type="Gene3D" id="3.20.90.10">
    <property type="entry name" value="Tubby Protein, Chain A"/>
    <property type="match status" value="1"/>
</dbReference>
<dbReference type="GO" id="GO:0061512">
    <property type="term" value="P:protein localization to cilium"/>
    <property type="evidence" value="ECO:0007669"/>
    <property type="project" value="TreeGrafter"/>
</dbReference>
<evidence type="ECO:0000259" key="5">
    <source>
        <dbReference type="Pfam" id="PF01167"/>
    </source>
</evidence>
<keyword evidence="7" id="KW-1185">Reference proteome</keyword>
<dbReference type="InterPro" id="IPR025659">
    <property type="entry name" value="Tubby-like_C"/>
</dbReference>
<comment type="subcellular location">
    <subcellularLocation>
        <location evidence="1">Cytoplasm</location>
    </subcellularLocation>
</comment>
<reference evidence="6" key="1">
    <citation type="submission" date="2021-10" db="EMBL/GenBank/DDBJ databases">
        <title>Tropical sea cucumber genome reveals ecological adaptation and Cuvierian tubules defense mechanism.</title>
        <authorList>
            <person name="Chen T."/>
        </authorList>
    </citation>
    <scope>NUCLEOTIDE SEQUENCE</scope>
    <source>
        <strain evidence="6">Nanhai2018</strain>
        <tissue evidence="6">Muscle</tissue>
    </source>
</reference>
<keyword evidence="3" id="KW-0963">Cytoplasm</keyword>
<comment type="caution">
    <text evidence="6">The sequence shown here is derived from an EMBL/GenBank/DDBJ whole genome shotgun (WGS) entry which is preliminary data.</text>
</comment>
<dbReference type="OrthoDB" id="8775810at2759"/>
<feature type="compositionally biased region" description="Polar residues" evidence="4">
    <location>
        <begin position="109"/>
        <end position="130"/>
    </location>
</feature>
<evidence type="ECO:0000256" key="1">
    <source>
        <dbReference type="ARBA" id="ARBA00004496"/>
    </source>
</evidence>
<sequence length="505" mass="55823">MYHRDTSSPYSQTSWSSGAPPGSVMEEDAGMSPNILRQQKLEKQRALLKEKRQRQNQPMMVQPNEERQGSGGKSRRRQAEESLPLVSPSRSSSGPEGLQGIDGPASSVYGLNNSGSHTTIQVLAVGSSSTDDFEEEKPQFKERTETERKLKAMGISSAGHYEDNDVEDIPTLPSASSNKLVGSLSSENNNGGAPPPPYTALNQSYGETNSNPSSHSLNQQQTFQTETSPSNAPTLIQGPGAVGGLSNIDDLDTYVLTPAAQGSPIRCRITRDKKGVDRNIYPTYYLHMEREDGKKTFLLAARRRKKSTTSNYLLSTDPTDLSRGGENFVGKLRSNFMGTQFTIFDNGLSPQKPGILADGSNIREEVAAVLYDTNVLGFKGPRKMTVVIPGMSMDHQRVAVRPRNEHESILERFKRKDMEDLLELHNKTPVWNDDTQSYVLNFHGRVTQASVKNFQVIHDNDPEYIIMQFGRVAEDIFTMDFSYPLCAVQAMGIALSSFDNKLACE</sequence>
<proteinExistence type="inferred from homology"/>
<dbReference type="PRINTS" id="PR01573">
    <property type="entry name" value="SUPERTUBBY"/>
</dbReference>
<feature type="compositionally biased region" description="Polar residues" evidence="4">
    <location>
        <begin position="173"/>
        <end position="191"/>
    </location>
</feature>
<dbReference type="GO" id="GO:0005737">
    <property type="term" value="C:cytoplasm"/>
    <property type="evidence" value="ECO:0007669"/>
    <property type="project" value="UniProtKB-SubCell"/>
</dbReference>
<evidence type="ECO:0000313" key="7">
    <source>
        <dbReference type="Proteomes" id="UP001152320"/>
    </source>
</evidence>
<dbReference type="FunFam" id="3.20.90.10:FF:000001">
    <property type="entry name" value="Tubby-like protein"/>
    <property type="match status" value="1"/>
</dbReference>
<feature type="compositionally biased region" description="Basic and acidic residues" evidence="4">
    <location>
        <begin position="136"/>
        <end position="150"/>
    </location>
</feature>
<dbReference type="InterPro" id="IPR000007">
    <property type="entry name" value="Tubby_C"/>
</dbReference>
<dbReference type="PANTHER" id="PTHR16517:SF7">
    <property type="entry name" value="PROTEIN KING TUBBY"/>
    <property type="match status" value="1"/>
</dbReference>
<feature type="compositionally biased region" description="Polar residues" evidence="4">
    <location>
        <begin position="200"/>
        <end position="234"/>
    </location>
</feature>
<feature type="compositionally biased region" description="Basic and acidic residues" evidence="4">
    <location>
        <begin position="39"/>
        <end position="50"/>
    </location>
</feature>
<evidence type="ECO:0000313" key="6">
    <source>
        <dbReference type="EMBL" id="KAJ8031562.1"/>
    </source>
</evidence>
<feature type="region of interest" description="Disordered" evidence="4">
    <location>
        <begin position="1"/>
        <end position="234"/>
    </location>
</feature>
<gene>
    <name evidence="6" type="ORF">HOLleu_24792</name>
</gene>
<dbReference type="InterPro" id="IPR018066">
    <property type="entry name" value="Tubby_C_CS"/>
</dbReference>
<feature type="compositionally biased region" description="Low complexity" evidence="4">
    <location>
        <begin position="81"/>
        <end position="98"/>
    </location>
</feature>
<protein>
    <submittedName>
        <fullName evidence="6">Tubby-related protein 3</fullName>
    </submittedName>
</protein>
<dbReference type="AlphaFoldDB" id="A0A9Q1BRK1"/>
<dbReference type="PANTHER" id="PTHR16517">
    <property type="entry name" value="TUBBY-RELATED"/>
    <property type="match status" value="1"/>
</dbReference>
<dbReference type="SUPFAM" id="SSF54518">
    <property type="entry name" value="Tubby C-terminal domain-like"/>
    <property type="match status" value="1"/>
</dbReference>
<evidence type="ECO:0000256" key="2">
    <source>
        <dbReference type="ARBA" id="ARBA00007129"/>
    </source>
</evidence>
<dbReference type="EMBL" id="JAIZAY010000012">
    <property type="protein sequence ID" value="KAJ8031562.1"/>
    <property type="molecule type" value="Genomic_DNA"/>
</dbReference>
<feature type="domain" description="Tubby C-terminal" evidence="5">
    <location>
        <begin position="256"/>
        <end position="500"/>
    </location>
</feature>
<dbReference type="GO" id="GO:0005929">
    <property type="term" value="C:cilium"/>
    <property type="evidence" value="ECO:0007669"/>
    <property type="project" value="TreeGrafter"/>
</dbReference>
<feature type="compositionally biased region" description="Low complexity" evidence="4">
    <location>
        <begin position="7"/>
        <end position="17"/>
    </location>
</feature>
<dbReference type="Proteomes" id="UP001152320">
    <property type="component" value="Chromosome 12"/>
</dbReference>
<dbReference type="PROSITE" id="PS01200">
    <property type="entry name" value="TUB_1"/>
    <property type="match status" value="1"/>
</dbReference>